<keyword evidence="7" id="KW-0927">Auxin signaling pathway</keyword>
<evidence type="ECO:0000256" key="1">
    <source>
        <dbReference type="ARBA" id="ARBA00002281"/>
    </source>
</evidence>
<comment type="subcellular location">
    <subcellularLocation>
        <location evidence="2">Cell membrane</location>
    </subcellularLocation>
</comment>
<sequence length="269" mass="30771">MSITGLSSDTGRPYKKSLHRRNDSEELDVFEAAKKVMREDHKHSWRGGRMSLDVPMRNPLPHHLRQQSHTVEKQIPKEKKYKQPSSPGGRLASFLNSLFNQTGSKKKKSKSTTQSMKDDDESPGGRRKRRISISHFRSSSTTTDTKKGIAKSMAFRNEMLGDKKSTDLSWLEEKYKFTDGISYDQNVPKNRGNQHLEKDRPWVDQYPSEEKECRKFDEVDDGTDSDSSSDLFELQNYDLGSYSNGLPVYETTRMDSIKRGALPISNGNL</sequence>
<accession>A0A9Q0UAZ8</accession>
<evidence type="ECO:0000313" key="9">
    <source>
        <dbReference type="EMBL" id="KAJ6726608.1"/>
    </source>
</evidence>
<evidence type="ECO:0000256" key="3">
    <source>
        <dbReference type="ARBA" id="ARBA00010067"/>
    </source>
</evidence>
<feature type="compositionally biased region" description="Basic and acidic residues" evidence="8">
    <location>
        <begin position="194"/>
        <end position="207"/>
    </location>
</feature>
<evidence type="ECO:0000256" key="4">
    <source>
        <dbReference type="ARBA" id="ARBA00022448"/>
    </source>
</evidence>
<organism evidence="9 10">
    <name type="scientific">Salix purpurea</name>
    <name type="common">Purple osier willow</name>
    <dbReference type="NCBI Taxonomy" id="77065"/>
    <lineage>
        <taxon>Eukaryota</taxon>
        <taxon>Viridiplantae</taxon>
        <taxon>Streptophyta</taxon>
        <taxon>Embryophyta</taxon>
        <taxon>Tracheophyta</taxon>
        <taxon>Spermatophyta</taxon>
        <taxon>Magnoliopsida</taxon>
        <taxon>eudicotyledons</taxon>
        <taxon>Gunneridae</taxon>
        <taxon>Pentapetalae</taxon>
        <taxon>rosids</taxon>
        <taxon>fabids</taxon>
        <taxon>Malpighiales</taxon>
        <taxon>Salicaceae</taxon>
        <taxon>Saliceae</taxon>
        <taxon>Salix</taxon>
    </lineage>
</organism>
<dbReference type="AlphaFoldDB" id="A0A9Q0UAZ8"/>
<feature type="compositionally biased region" description="Polar residues" evidence="8">
    <location>
        <begin position="94"/>
        <end position="103"/>
    </location>
</feature>
<comment type="caution">
    <text evidence="9">The sequence shown here is derived from an EMBL/GenBank/DDBJ whole genome shotgun (WGS) entry which is preliminary data.</text>
</comment>
<gene>
    <name evidence="9" type="ORF">OIU79_004695</name>
</gene>
<keyword evidence="10" id="KW-1185">Reference proteome</keyword>
<keyword evidence="5" id="KW-1003">Cell membrane</keyword>
<feature type="region of interest" description="Disordered" evidence="8">
    <location>
        <begin position="38"/>
        <end position="158"/>
    </location>
</feature>
<dbReference type="PANTHER" id="PTHR33541:SF11">
    <property type="entry name" value="PROTEIN BIG GRAIN 1-LIKE E"/>
    <property type="match status" value="1"/>
</dbReference>
<evidence type="ECO:0000256" key="6">
    <source>
        <dbReference type="ARBA" id="ARBA00023136"/>
    </source>
</evidence>
<evidence type="ECO:0000313" key="10">
    <source>
        <dbReference type="Proteomes" id="UP001151532"/>
    </source>
</evidence>
<dbReference type="PANTHER" id="PTHR33541">
    <property type="entry name" value="PROTEIN BIG GRAIN 1-LIKE A-RELATED"/>
    <property type="match status" value="1"/>
</dbReference>
<protein>
    <submittedName>
        <fullName evidence="9">PROTEIN BIG GRAIN 1-LIKE A-RELATED</fullName>
    </submittedName>
</protein>
<dbReference type="OrthoDB" id="1871242at2759"/>
<feature type="region of interest" description="Disordered" evidence="8">
    <location>
        <begin position="1"/>
        <end position="26"/>
    </location>
</feature>
<reference evidence="9" key="1">
    <citation type="submission" date="2022-11" db="EMBL/GenBank/DDBJ databases">
        <authorList>
            <person name="Hyden B.L."/>
            <person name="Feng K."/>
            <person name="Yates T."/>
            <person name="Jawdy S."/>
            <person name="Smart L.B."/>
            <person name="Muchero W."/>
        </authorList>
    </citation>
    <scope>NUCLEOTIDE SEQUENCE</scope>
    <source>
        <tissue evidence="9">Shoot tip</tissue>
    </source>
</reference>
<dbReference type="GO" id="GO:0005886">
    <property type="term" value="C:plasma membrane"/>
    <property type="evidence" value="ECO:0007669"/>
    <property type="project" value="UniProtKB-SubCell"/>
</dbReference>
<evidence type="ECO:0000256" key="2">
    <source>
        <dbReference type="ARBA" id="ARBA00004236"/>
    </source>
</evidence>
<dbReference type="EMBL" id="JAPFFK010000013">
    <property type="protein sequence ID" value="KAJ6726608.1"/>
    <property type="molecule type" value="Genomic_DNA"/>
</dbReference>
<dbReference type="InterPro" id="IPR039621">
    <property type="entry name" value="BG1-like"/>
</dbReference>
<keyword evidence="6" id="KW-0472">Membrane</keyword>
<evidence type="ECO:0000256" key="8">
    <source>
        <dbReference type="SAM" id="MobiDB-lite"/>
    </source>
</evidence>
<comment type="function">
    <text evidence="1">Involved in auxin transport. Regulator of the auxin signaling pathway.</text>
</comment>
<feature type="compositionally biased region" description="Polar residues" evidence="8">
    <location>
        <begin position="1"/>
        <end position="10"/>
    </location>
</feature>
<proteinExistence type="inferred from homology"/>
<name>A0A9Q0UAZ8_SALPP</name>
<evidence type="ECO:0000256" key="5">
    <source>
        <dbReference type="ARBA" id="ARBA00022475"/>
    </source>
</evidence>
<keyword evidence="4" id="KW-0813">Transport</keyword>
<comment type="similarity">
    <text evidence="3">Belongs to the BIG GRAIN 1 (BG1) plant protein family.</text>
</comment>
<dbReference type="GO" id="GO:0009734">
    <property type="term" value="P:auxin-activated signaling pathway"/>
    <property type="evidence" value="ECO:0007669"/>
    <property type="project" value="UniProtKB-KW"/>
</dbReference>
<dbReference type="Proteomes" id="UP001151532">
    <property type="component" value="Chromosome 8"/>
</dbReference>
<feature type="region of interest" description="Disordered" evidence="8">
    <location>
        <begin position="182"/>
        <end position="207"/>
    </location>
</feature>
<feature type="compositionally biased region" description="Polar residues" evidence="8">
    <location>
        <begin position="183"/>
        <end position="193"/>
    </location>
</feature>
<evidence type="ECO:0000256" key="7">
    <source>
        <dbReference type="ARBA" id="ARBA00023294"/>
    </source>
</evidence>
<reference evidence="9" key="2">
    <citation type="journal article" date="2023" name="Int. J. Mol. Sci.">
        <title>De Novo Assembly and Annotation of 11 Diverse Shrub Willow (Salix) Genomes Reveals Novel Gene Organization in Sex-Linked Regions.</title>
        <authorList>
            <person name="Hyden B."/>
            <person name="Feng K."/>
            <person name="Yates T.B."/>
            <person name="Jawdy S."/>
            <person name="Cereghino C."/>
            <person name="Smart L.B."/>
            <person name="Muchero W."/>
        </authorList>
    </citation>
    <scope>NUCLEOTIDE SEQUENCE</scope>
    <source>
        <tissue evidence="9">Shoot tip</tissue>
    </source>
</reference>